<protein>
    <recommendedName>
        <fullName evidence="2">DUF4440 domain-containing protein</fullName>
    </recommendedName>
</protein>
<dbReference type="AlphaFoldDB" id="A0A1N6E6D8"/>
<dbReference type="STRING" id="1217970.SAMN05444002_0384"/>
<dbReference type="InterPro" id="IPR027843">
    <property type="entry name" value="DUF4440"/>
</dbReference>
<feature type="domain" description="DUF4440" evidence="2">
    <location>
        <begin position="5"/>
        <end position="104"/>
    </location>
</feature>
<sequence length="120" mass="13464">MTDFAALENAIWAAASAYDRAAIEELLAPEFFELSRSGRKYTREELLTDTSEGRPSEHRLHGLETQTIGPGVTLVTYISETRYPDEIQWASRSTLWAETPAGWQARFHQGTPLPEGRNAP</sequence>
<organism evidence="3 4">
    <name type="scientific">Vannielia litorea</name>
    <dbReference type="NCBI Taxonomy" id="1217970"/>
    <lineage>
        <taxon>Bacteria</taxon>
        <taxon>Pseudomonadati</taxon>
        <taxon>Pseudomonadota</taxon>
        <taxon>Alphaproteobacteria</taxon>
        <taxon>Rhodobacterales</taxon>
        <taxon>Paracoccaceae</taxon>
        <taxon>Vannielia</taxon>
    </lineage>
</organism>
<accession>A0A1N6E6D8</accession>
<keyword evidence="4" id="KW-1185">Reference proteome</keyword>
<proteinExistence type="predicted"/>
<evidence type="ECO:0000259" key="2">
    <source>
        <dbReference type="Pfam" id="PF14534"/>
    </source>
</evidence>
<evidence type="ECO:0000256" key="1">
    <source>
        <dbReference type="SAM" id="MobiDB-lite"/>
    </source>
</evidence>
<dbReference type="Gene3D" id="3.10.450.50">
    <property type="match status" value="1"/>
</dbReference>
<dbReference type="Proteomes" id="UP000184932">
    <property type="component" value="Unassembled WGS sequence"/>
</dbReference>
<dbReference type="RefSeq" id="WP_074254572.1">
    <property type="nucleotide sequence ID" value="NZ_FSRL01000001.1"/>
</dbReference>
<dbReference type="EMBL" id="FSRL01000001">
    <property type="protein sequence ID" value="SIN78556.1"/>
    <property type="molecule type" value="Genomic_DNA"/>
</dbReference>
<dbReference type="InterPro" id="IPR032710">
    <property type="entry name" value="NTF2-like_dom_sf"/>
</dbReference>
<gene>
    <name evidence="3" type="ORF">SAMN05444002_0384</name>
</gene>
<evidence type="ECO:0000313" key="3">
    <source>
        <dbReference type="EMBL" id="SIN78556.1"/>
    </source>
</evidence>
<dbReference type="SUPFAM" id="SSF54427">
    <property type="entry name" value="NTF2-like"/>
    <property type="match status" value="1"/>
</dbReference>
<feature type="region of interest" description="Disordered" evidence="1">
    <location>
        <begin position="45"/>
        <end position="65"/>
    </location>
</feature>
<reference evidence="4" key="1">
    <citation type="submission" date="2016-11" db="EMBL/GenBank/DDBJ databases">
        <authorList>
            <person name="Varghese N."/>
            <person name="Submissions S."/>
        </authorList>
    </citation>
    <scope>NUCLEOTIDE SEQUENCE [LARGE SCALE GENOMIC DNA]</scope>
    <source>
        <strain evidence="4">DSM 29440</strain>
    </source>
</reference>
<feature type="compositionally biased region" description="Basic and acidic residues" evidence="1">
    <location>
        <begin position="45"/>
        <end position="62"/>
    </location>
</feature>
<dbReference type="Pfam" id="PF14534">
    <property type="entry name" value="DUF4440"/>
    <property type="match status" value="1"/>
</dbReference>
<name>A0A1N6E6D8_9RHOB</name>
<evidence type="ECO:0000313" key="4">
    <source>
        <dbReference type="Proteomes" id="UP000184932"/>
    </source>
</evidence>